<proteinExistence type="predicted"/>
<dbReference type="EMBL" id="PITJ01001682">
    <property type="protein sequence ID" value="TBT98596.1"/>
    <property type="molecule type" value="Genomic_DNA"/>
</dbReference>
<gene>
    <name evidence="1" type="ORF">CWI37_1682p0010</name>
</gene>
<reference evidence="1 2" key="1">
    <citation type="submission" date="2017-12" db="EMBL/GenBank/DDBJ databases">
        <authorList>
            <person name="Pombert J.-F."/>
            <person name="Haag K.L."/>
            <person name="Ebert D."/>
        </authorList>
    </citation>
    <scope>NUCLEOTIDE SEQUENCE [LARGE SCALE GENOMIC DNA]</scope>
    <source>
        <strain evidence="1">FI-OER-3-3</strain>
    </source>
</reference>
<dbReference type="Proteomes" id="UP000292362">
    <property type="component" value="Unassembled WGS sequence"/>
</dbReference>
<sequence length="217" mass="26103">MEEKICNLYYKEELIKRLIVRICTNNVNYVEYLYDTSHFCCRTCTMKILIFFSYSRDSRRKLQPLDAIYAILSSNFKEIHVNELERIPLQFNKNIFFILYDEYQKIFMEYTNILEIKECMIVFERPITINTVNFLKYVSNRISNSQLCLIIEKMNENRNLCEHVLFSRFLNFYIEKGFVSKKCDLVVQIINYCVNNIEIKEILEVYEQIAKISNSGK</sequence>
<organism evidence="1 2">
    <name type="scientific">Hamiltosporidium tvaerminnensis</name>
    <dbReference type="NCBI Taxonomy" id="1176355"/>
    <lineage>
        <taxon>Eukaryota</taxon>
        <taxon>Fungi</taxon>
        <taxon>Fungi incertae sedis</taxon>
        <taxon>Microsporidia</taxon>
        <taxon>Dubosqiidae</taxon>
        <taxon>Hamiltosporidium</taxon>
    </lineage>
</organism>
<comment type="caution">
    <text evidence="1">The sequence shown here is derived from an EMBL/GenBank/DDBJ whole genome shotgun (WGS) entry which is preliminary data.</text>
</comment>
<evidence type="ECO:0000313" key="2">
    <source>
        <dbReference type="Proteomes" id="UP000292362"/>
    </source>
</evidence>
<dbReference type="VEuPathDB" id="MicrosporidiaDB:CWI37_1682p0010"/>
<accession>A0A4Q9KUX8</accession>
<name>A0A4Q9KUX8_9MICR</name>
<protein>
    <submittedName>
        <fullName evidence="1">Uncharacterized protein</fullName>
    </submittedName>
</protein>
<evidence type="ECO:0000313" key="1">
    <source>
        <dbReference type="EMBL" id="TBT98596.1"/>
    </source>
</evidence>
<dbReference type="AlphaFoldDB" id="A0A4Q9KUX8"/>